<name>A0A5B7J5R3_PORTR</name>
<gene>
    <name evidence="1" type="ORF">E2C01_084793</name>
</gene>
<reference evidence="1 2" key="1">
    <citation type="submission" date="2019-05" db="EMBL/GenBank/DDBJ databases">
        <title>Another draft genome of Portunus trituberculatus and its Hox gene families provides insights of decapod evolution.</title>
        <authorList>
            <person name="Jeong J.-H."/>
            <person name="Song I."/>
            <person name="Kim S."/>
            <person name="Choi T."/>
            <person name="Kim D."/>
            <person name="Ryu S."/>
            <person name="Kim W."/>
        </authorList>
    </citation>
    <scope>NUCLEOTIDE SEQUENCE [LARGE SCALE GENOMIC DNA]</scope>
    <source>
        <tissue evidence="1">Muscle</tissue>
    </source>
</reference>
<organism evidence="1 2">
    <name type="scientific">Portunus trituberculatus</name>
    <name type="common">Swimming crab</name>
    <name type="synonym">Neptunus trituberculatus</name>
    <dbReference type="NCBI Taxonomy" id="210409"/>
    <lineage>
        <taxon>Eukaryota</taxon>
        <taxon>Metazoa</taxon>
        <taxon>Ecdysozoa</taxon>
        <taxon>Arthropoda</taxon>
        <taxon>Crustacea</taxon>
        <taxon>Multicrustacea</taxon>
        <taxon>Malacostraca</taxon>
        <taxon>Eumalacostraca</taxon>
        <taxon>Eucarida</taxon>
        <taxon>Decapoda</taxon>
        <taxon>Pleocyemata</taxon>
        <taxon>Brachyura</taxon>
        <taxon>Eubrachyura</taxon>
        <taxon>Portunoidea</taxon>
        <taxon>Portunidae</taxon>
        <taxon>Portuninae</taxon>
        <taxon>Portunus</taxon>
    </lineage>
</organism>
<sequence>MYEQSATHLLMSCAAVPAFIDAKLMAARKTWSQFQPQCESGGPETGVRKSRSVIPYPYPSLLRRHHLPTNPVPITPRKLPQWSDA</sequence>
<dbReference type="AlphaFoldDB" id="A0A5B7J5R3"/>
<keyword evidence="2" id="KW-1185">Reference proteome</keyword>
<evidence type="ECO:0000313" key="2">
    <source>
        <dbReference type="Proteomes" id="UP000324222"/>
    </source>
</evidence>
<accession>A0A5B7J5R3</accession>
<comment type="caution">
    <text evidence="1">The sequence shown here is derived from an EMBL/GenBank/DDBJ whole genome shotgun (WGS) entry which is preliminary data.</text>
</comment>
<evidence type="ECO:0000313" key="1">
    <source>
        <dbReference type="EMBL" id="MPC89833.1"/>
    </source>
</evidence>
<dbReference type="EMBL" id="VSRR010082341">
    <property type="protein sequence ID" value="MPC89833.1"/>
    <property type="molecule type" value="Genomic_DNA"/>
</dbReference>
<proteinExistence type="predicted"/>
<protein>
    <submittedName>
        <fullName evidence="1">Uncharacterized protein</fullName>
    </submittedName>
</protein>
<dbReference type="Proteomes" id="UP000324222">
    <property type="component" value="Unassembled WGS sequence"/>
</dbReference>